<dbReference type="Gene3D" id="1.10.10.60">
    <property type="entry name" value="Homeodomain-like"/>
    <property type="match status" value="1"/>
</dbReference>
<protein>
    <submittedName>
        <fullName evidence="6">Transcriptional regulator, TetR family</fullName>
    </submittedName>
</protein>
<keyword evidence="2 4" id="KW-0238">DNA-binding</keyword>
<proteinExistence type="predicted"/>
<name>A0A212T176_9MICO</name>
<dbReference type="OrthoDB" id="9805134at2"/>
<reference evidence="6 7" key="1">
    <citation type="submission" date="2017-06" db="EMBL/GenBank/DDBJ databases">
        <authorList>
            <person name="Kim H.J."/>
            <person name="Triplett B.A."/>
        </authorList>
    </citation>
    <scope>NUCLEOTIDE SEQUENCE [LARGE SCALE GENOMIC DNA]</scope>
    <source>
        <strain evidence="6 7">DSM 22179</strain>
    </source>
</reference>
<dbReference type="RefSeq" id="WP_088817193.1">
    <property type="nucleotide sequence ID" value="NZ_FYEZ01000001.1"/>
</dbReference>
<evidence type="ECO:0000313" key="7">
    <source>
        <dbReference type="Proteomes" id="UP000198122"/>
    </source>
</evidence>
<dbReference type="Gene3D" id="1.10.357.10">
    <property type="entry name" value="Tetracycline Repressor, domain 2"/>
    <property type="match status" value="1"/>
</dbReference>
<dbReference type="SUPFAM" id="SSF46689">
    <property type="entry name" value="Homeodomain-like"/>
    <property type="match status" value="1"/>
</dbReference>
<keyword evidence="3" id="KW-0804">Transcription</keyword>
<dbReference type="InterPro" id="IPR001647">
    <property type="entry name" value="HTH_TetR"/>
</dbReference>
<dbReference type="InterPro" id="IPR036271">
    <property type="entry name" value="Tet_transcr_reg_TetR-rel_C_sf"/>
</dbReference>
<dbReference type="InterPro" id="IPR009057">
    <property type="entry name" value="Homeodomain-like_sf"/>
</dbReference>
<dbReference type="GO" id="GO:0003677">
    <property type="term" value="F:DNA binding"/>
    <property type="evidence" value="ECO:0007669"/>
    <property type="project" value="UniProtKB-UniRule"/>
</dbReference>
<dbReference type="SUPFAM" id="SSF48498">
    <property type="entry name" value="Tetracyclin repressor-like, C-terminal domain"/>
    <property type="match status" value="1"/>
</dbReference>
<keyword evidence="7" id="KW-1185">Reference proteome</keyword>
<dbReference type="PRINTS" id="PR00455">
    <property type="entry name" value="HTHTETR"/>
</dbReference>
<evidence type="ECO:0000313" key="6">
    <source>
        <dbReference type="EMBL" id="SNC59793.1"/>
    </source>
</evidence>
<feature type="DNA-binding region" description="H-T-H motif" evidence="4">
    <location>
        <begin position="29"/>
        <end position="48"/>
    </location>
</feature>
<dbReference type="AlphaFoldDB" id="A0A212T176"/>
<feature type="domain" description="HTH tetR-type" evidence="5">
    <location>
        <begin position="6"/>
        <end position="66"/>
    </location>
</feature>
<dbReference type="PROSITE" id="PS50977">
    <property type="entry name" value="HTH_TETR_2"/>
    <property type="match status" value="1"/>
</dbReference>
<sequence>MGRPRSFDDDMVLSRAMEEFWTHGYAGTSPARLAEATGIAKGSLYNAFSNKRALFDQCLDLYHRQVIETAEYWMAQPGTARECISAALKAVVDGDLAQPQRRGCLIGNTAVELAGEDTEMSEKLRRMQDESTAWFAERIRRGQVEGDVPRDRDAQALAEHVANTLAGLRVLAMTHEAPALHRIIDTALAVL</sequence>
<dbReference type="PANTHER" id="PTHR47506">
    <property type="entry name" value="TRANSCRIPTIONAL REGULATORY PROTEIN"/>
    <property type="match status" value="1"/>
</dbReference>
<evidence type="ECO:0000256" key="1">
    <source>
        <dbReference type="ARBA" id="ARBA00023015"/>
    </source>
</evidence>
<evidence type="ECO:0000259" key="5">
    <source>
        <dbReference type="PROSITE" id="PS50977"/>
    </source>
</evidence>
<dbReference type="Pfam" id="PF00440">
    <property type="entry name" value="TetR_N"/>
    <property type="match status" value="1"/>
</dbReference>
<dbReference type="EMBL" id="FYEZ01000001">
    <property type="protein sequence ID" value="SNC59793.1"/>
    <property type="molecule type" value="Genomic_DNA"/>
</dbReference>
<evidence type="ECO:0000256" key="2">
    <source>
        <dbReference type="ARBA" id="ARBA00023125"/>
    </source>
</evidence>
<dbReference type="PANTHER" id="PTHR47506:SF1">
    <property type="entry name" value="HTH-TYPE TRANSCRIPTIONAL REGULATOR YJDC"/>
    <property type="match status" value="1"/>
</dbReference>
<dbReference type="InterPro" id="IPR011075">
    <property type="entry name" value="TetR_C"/>
</dbReference>
<dbReference type="Proteomes" id="UP000198122">
    <property type="component" value="Unassembled WGS sequence"/>
</dbReference>
<dbReference type="Pfam" id="PF16925">
    <property type="entry name" value="TetR_C_13"/>
    <property type="match status" value="1"/>
</dbReference>
<evidence type="ECO:0000256" key="4">
    <source>
        <dbReference type="PROSITE-ProRule" id="PRU00335"/>
    </source>
</evidence>
<organism evidence="6 7">
    <name type="scientific">Kytococcus aerolatus</name>
    <dbReference type="NCBI Taxonomy" id="592308"/>
    <lineage>
        <taxon>Bacteria</taxon>
        <taxon>Bacillati</taxon>
        <taxon>Actinomycetota</taxon>
        <taxon>Actinomycetes</taxon>
        <taxon>Micrococcales</taxon>
        <taxon>Kytococcaceae</taxon>
        <taxon>Kytococcus</taxon>
    </lineage>
</organism>
<keyword evidence="1" id="KW-0805">Transcription regulation</keyword>
<accession>A0A212T176</accession>
<evidence type="ECO:0000256" key="3">
    <source>
        <dbReference type="ARBA" id="ARBA00023163"/>
    </source>
</evidence>
<gene>
    <name evidence="6" type="ORF">SAMN05445756_0143</name>
</gene>